<dbReference type="PANTHER" id="PTHR42693:SF53">
    <property type="entry name" value="ENDO-4-O-SULFATASE"/>
    <property type="match status" value="1"/>
</dbReference>
<evidence type="ECO:0000259" key="5">
    <source>
        <dbReference type="Pfam" id="PF00884"/>
    </source>
</evidence>
<proteinExistence type="inferred from homology"/>
<dbReference type="InterPro" id="IPR050738">
    <property type="entry name" value="Sulfatase"/>
</dbReference>
<evidence type="ECO:0000256" key="3">
    <source>
        <dbReference type="ARBA" id="ARBA00022801"/>
    </source>
</evidence>
<dbReference type="PROSITE" id="PS00523">
    <property type="entry name" value="SULFATASE_1"/>
    <property type="match status" value="1"/>
</dbReference>
<dbReference type="InterPro" id="IPR000917">
    <property type="entry name" value="Sulfatase_N"/>
</dbReference>
<evidence type="ECO:0000256" key="4">
    <source>
        <dbReference type="ARBA" id="ARBA00022837"/>
    </source>
</evidence>
<evidence type="ECO:0000313" key="6">
    <source>
        <dbReference type="EMBL" id="SVA71376.1"/>
    </source>
</evidence>
<dbReference type="SUPFAM" id="SSF53649">
    <property type="entry name" value="Alkaline phosphatase-like"/>
    <property type="match status" value="1"/>
</dbReference>
<dbReference type="EMBL" id="UINC01017270">
    <property type="protein sequence ID" value="SVA71376.1"/>
    <property type="molecule type" value="Genomic_DNA"/>
</dbReference>
<sequence>VAAVPSLWAAKPNIVLILADDMGLGDVSCYGTGGLVKTPHLDKLASEGRRFLDAHTPSGVCTPTRYGLLTGRYAWRTRLKSRVLQGYSPPLIAPDRETVASLLRAEGYATGIIGKWHLGLGWQKKDGTSLPDAPGHATPKDIDITRPVTAGPTTVGFDRWFGCSASWDMPPYGWFENDRLPRAAHFVNATKQKGWKTRPGLRDPKVNLTDALPAFAKRAREDILSFAEGDKPFFLYIPLTA</sequence>
<dbReference type="InterPro" id="IPR017850">
    <property type="entry name" value="Alkaline_phosphatase_core_sf"/>
</dbReference>
<evidence type="ECO:0000256" key="1">
    <source>
        <dbReference type="ARBA" id="ARBA00008779"/>
    </source>
</evidence>
<keyword evidence="3" id="KW-0378">Hydrolase</keyword>
<reference evidence="6" key="1">
    <citation type="submission" date="2018-05" db="EMBL/GenBank/DDBJ databases">
        <authorList>
            <person name="Lanie J.A."/>
            <person name="Ng W.-L."/>
            <person name="Kazmierczak K.M."/>
            <person name="Andrzejewski T.M."/>
            <person name="Davidsen T.M."/>
            <person name="Wayne K.J."/>
            <person name="Tettelin H."/>
            <person name="Glass J.I."/>
            <person name="Rusch D."/>
            <person name="Podicherti R."/>
            <person name="Tsui H.-C.T."/>
            <person name="Winkler M.E."/>
        </authorList>
    </citation>
    <scope>NUCLEOTIDE SEQUENCE</scope>
</reference>
<evidence type="ECO:0000256" key="2">
    <source>
        <dbReference type="ARBA" id="ARBA00022723"/>
    </source>
</evidence>
<name>A0A381Y2Q7_9ZZZZ</name>
<feature type="non-terminal residue" evidence="6">
    <location>
        <position position="241"/>
    </location>
</feature>
<dbReference type="InterPro" id="IPR024607">
    <property type="entry name" value="Sulfatase_CS"/>
</dbReference>
<organism evidence="6">
    <name type="scientific">marine metagenome</name>
    <dbReference type="NCBI Taxonomy" id="408172"/>
    <lineage>
        <taxon>unclassified sequences</taxon>
        <taxon>metagenomes</taxon>
        <taxon>ecological metagenomes</taxon>
    </lineage>
</organism>
<protein>
    <recommendedName>
        <fullName evidence="5">Sulfatase N-terminal domain-containing protein</fullName>
    </recommendedName>
</protein>
<keyword evidence="2" id="KW-0479">Metal-binding</keyword>
<dbReference type="PANTHER" id="PTHR42693">
    <property type="entry name" value="ARYLSULFATASE FAMILY MEMBER"/>
    <property type="match status" value="1"/>
</dbReference>
<feature type="non-terminal residue" evidence="6">
    <location>
        <position position="1"/>
    </location>
</feature>
<dbReference type="Gene3D" id="3.40.720.10">
    <property type="entry name" value="Alkaline Phosphatase, subunit A"/>
    <property type="match status" value="1"/>
</dbReference>
<dbReference type="AlphaFoldDB" id="A0A381Y2Q7"/>
<dbReference type="GO" id="GO:0046872">
    <property type="term" value="F:metal ion binding"/>
    <property type="evidence" value="ECO:0007669"/>
    <property type="project" value="UniProtKB-KW"/>
</dbReference>
<dbReference type="PROSITE" id="PS00149">
    <property type="entry name" value="SULFATASE_2"/>
    <property type="match status" value="1"/>
</dbReference>
<gene>
    <name evidence="6" type="ORF">METZ01_LOCUS124230</name>
</gene>
<keyword evidence="4" id="KW-0106">Calcium</keyword>
<feature type="domain" description="Sulfatase N-terminal" evidence="5">
    <location>
        <begin position="12"/>
        <end position="237"/>
    </location>
</feature>
<dbReference type="Pfam" id="PF00884">
    <property type="entry name" value="Sulfatase"/>
    <property type="match status" value="1"/>
</dbReference>
<accession>A0A381Y2Q7</accession>
<comment type="similarity">
    <text evidence="1">Belongs to the sulfatase family.</text>
</comment>
<dbReference type="GO" id="GO:0004065">
    <property type="term" value="F:arylsulfatase activity"/>
    <property type="evidence" value="ECO:0007669"/>
    <property type="project" value="TreeGrafter"/>
</dbReference>